<protein>
    <submittedName>
        <fullName evidence="2">Uncharacterized protein</fullName>
    </submittedName>
</protein>
<accession>A0ABQ1SL41</accession>
<dbReference type="Proteomes" id="UP000599179">
    <property type="component" value="Unassembled WGS sequence"/>
</dbReference>
<feature type="coiled-coil region" evidence="1">
    <location>
        <begin position="436"/>
        <end position="463"/>
    </location>
</feature>
<organism evidence="2 3">
    <name type="scientific">Psychroflexus planctonicus</name>
    <dbReference type="NCBI Taxonomy" id="1526575"/>
    <lineage>
        <taxon>Bacteria</taxon>
        <taxon>Pseudomonadati</taxon>
        <taxon>Bacteroidota</taxon>
        <taxon>Flavobacteriia</taxon>
        <taxon>Flavobacteriales</taxon>
        <taxon>Flavobacteriaceae</taxon>
        <taxon>Psychroflexus</taxon>
    </lineage>
</organism>
<evidence type="ECO:0000313" key="2">
    <source>
        <dbReference type="EMBL" id="GGE41717.1"/>
    </source>
</evidence>
<keyword evidence="3" id="KW-1185">Reference proteome</keyword>
<reference evidence="3" key="1">
    <citation type="journal article" date="2019" name="Int. J. Syst. Evol. Microbiol.">
        <title>The Global Catalogue of Microorganisms (GCM) 10K type strain sequencing project: providing services to taxonomists for standard genome sequencing and annotation.</title>
        <authorList>
            <consortium name="The Broad Institute Genomics Platform"/>
            <consortium name="The Broad Institute Genome Sequencing Center for Infectious Disease"/>
            <person name="Wu L."/>
            <person name="Ma J."/>
        </authorList>
    </citation>
    <scope>NUCLEOTIDE SEQUENCE [LARGE SCALE GENOMIC DNA]</scope>
    <source>
        <strain evidence="3">CGMCC 1.12931</strain>
    </source>
</reference>
<sequence length="638" mass="75308">MFSLHTTAQEITKAKKINDSIIGEVFFQYYLNNQDTIYNGNFEFNSTQKVKDQEDVVSYNYVGKYQENQKTGKWVFSKKELTPQKKFKEKNYKVTFSTSGSEFKINGNFKDGLADGDWQVVNQKFESSNPTDTLYSISSKFKNAKMVAHFSAASNRVNIDGNFTEDGLLDGNWEIIHRLDNKKLVEIRSYEDGIFKSHYFLINDEKYHIEHVGLDIIVEENENWVDIEIKDDYFKILELTNFGFKEEANKDVVEDIKATTQKSNQFLKNALLSFGYYNEFEVWNSLKGNQAIQFGKFKVRKYTYTKNEKEQLAKLKDQSLQIKESLANFFSNSQIEIGKLNFETLNKYESILKQYQKAYPELDKIVNKLTQPAFEYVDREALLPKFNLEINFNSQLNYTYQEEQITEKHRFPEIPEQNNLSIPTLAKLVGNWHKDVVEIEEEVERILEDLSKQEALNEDEEELVARKTELIALYSNEDEKDNYNEFHEDVAEGVIQYTNQVFENYVKLPVDQKKDEIQSTLTCIEKLLNTYTELADIPRKLDRLDDVYTRTSFNPYLMVDMSERIKERIYKAFEDYLFPELMKEIKQDIDCDEFPKHLNDLERLYNRMVELSDQDTSDIEKELRRVRDADEIKQILLK</sequence>
<evidence type="ECO:0000256" key="1">
    <source>
        <dbReference type="SAM" id="Coils"/>
    </source>
</evidence>
<name>A0ABQ1SL41_9FLAO</name>
<proteinExistence type="predicted"/>
<comment type="caution">
    <text evidence="2">The sequence shown here is derived from an EMBL/GenBank/DDBJ whole genome shotgun (WGS) entry which is preliminary data.</text>
</comment>
<dbReference type="EMBL" id="BMGM01000010">
    <property type="protein sequence ID" value="GGE41717.1"/>
    <property type="molecule type" value="Genomic_DNA"/>
</dbReference>
<gene>
    <name evidence="2" type="ORF">GCM10010832_22180</name>
</gene>
<keyword evidence="1" id="KW-0175">Coiled coil</keyword>
<evidence type="ECO:0000313" key="3">
    <source>
        <dbReference type="Proteomes" id="UP000599179"/>
    </source>
</evidence>